<proteinExistence type="predicted"/>
<evidence type="ECO:0000313" key="3">
    <source>
        <dbReference type="WBParaSite" id="OFLC_0000274801-mRNA-1"/>
    </source>
</evidence>
<dbReference type="WBParaSite" id="OFLC_0000274801-mRNA-1">
    <property type="protein sequence ID" value="OFLC_0000274801-mRNA-1"/>
    <property type="gene ID" value="OFLC_0000274801"/>
</dbReference>
<protein>
    <submittedName>
        <fullName evidence="3">VRR-NUC domain-containing protein</fullName>
    </submittedName>
</protein>
<dbReference type="EMBL" id="KZ269977">
    <property type="protein sequence ID" value="OZC12519.1"/>
    <property type="molecule type" value="Genomic_DNA"/>
</dbReference>
<dbReference type="AlphaFoldDB" id="A0A183H5I9"/>
<evidence type="ECO:0000313" key="2">
    <source>
        <dbReference type="Proteomes" id="UP000242913"/>
    </source>
</evidence>
<keyword evidence="2" id="KW-1185">Reference proteome</keyword>
<evidence type="ECO:0000313" key="1">
    <source>
        <dbReference type="EMBL" id="OZC12519.1"/>
    </source>
</evidence>
<sequence>MVVEVKAMHECPTKQEILQDCVRRLCPSDLPFCYTRLHQNKPAQLIAMRRGTEAMLPRRGIQFFSTITENRCISCIPTKASQ</sequence>
<gene>
    <name evidence="1" type="ORF">X798_00150</name>
</gene>
<reference evidence="1 2" key="1">
    <citation type="submission" date="2015-12" db="EMBL/GenBank/DDBJ databases">
        <title>Draft genome of the nematode, Onchocerca flexuosa.</title>
        <authorList>
            <person name="Mitreva M."/>
        </authorList>
    </citation>
    <scope>NUCLEOTIDE SEQUENCE [LARGE SCALE GENOMIC DNA]</scope>
    <source>
        <strain evidence="1">Red Deer</strain>
    </source>
</reference>
<reference evidence="3" key="2">
    <citation type="submission" date="2016-06" db="UniProtKB">
        <authorList>
            <consortium name="WormBaseParasite"/>
        </authorList>
    </citation>
    <scope>IDENTIFICATION</scope>
</reference>
<name>A0A183H5I9_9BILA</name>
<dbReference type="Proteomes" id="UP000242913">
    <property type="component" value="Unassembled WGS sequence"/>
</dbReference>
<accession>A0A183H5I9</accession>
<organism evidence="3">
    <name type="scientific">Onchocerca flexuosa</name>
    <dbReference type="NCBI Taxonomy" id="387005"/>
    <lineage>
        <taxon>Eukaryota</taxon>
        <taxon>Metazoa</taxon>
        <taxon>Ecdysozoa</taxon>
        <taxon>Nematoda</taxon>
        <taxon>Chromadorea</taxon>
        <taxon>Rhabditida</taxon>
        <taxon>Spirurina</taxon>
        <taxon>Spiruromorpha</taxon>
        <taxon>Filarioidea</taxon>
        <taxon>Onchocercidae</taxon>
        <taxon>Onchocerca</taxon>
    </lineage>
</organism>